<dbReference type="KEGG" id="mhor:MSHOH_0127"/>
<dbReference type="GeneID" id="24829242"/>
<dbReference type="Proteomes" id="UP000033101">
    <property type="component" value="Chromosome"/>
</dbReference>
<evidence type="ECO:0008006" key="4">
    <source>
        <dbReference type="Google" id="ProtNLM"/>
    </source>
</evidence>
<dbReference type="HOGENOM" id="CLU_1363666_0_0_2"/>
<dbReference type="InterPro" id="IPR012874">
    <property type="entry name" value="DUF1673_METspp"/>
</dbReference>
<name>A0A0E3WSB0_9EURY</name>
<dbReference type="OrthoDB" id="107566at2157"/>
<organism evidence="2 3">
    <name type="scientific">Methanosarcina horonobensis HB-1 = JCM 15518</name>
    <dbReference type="NCBI Taxonomy" id="1434110"/>
    <lineage>
        <taxon>Archaea</taxon>
        <taxon>Methanobacteriati</taxon>
        <taxon>Methanobacteriota</taxon>
        <taxon>Stenosarchaea group</taxon>
        <taxon>Methanomicrobia</taxon>
        <taxon>Methanosarcinales</taxon>
        <taxon>Methanosarcinaceae</taxon>
        <taxon>Methanosarcina</taxon>
    </lineage>
</organism>
<feature type="transmembrane region" description="Helical" evidence="1">
    <location>
        <begin position="153"/>
        <end position="178"/>
    </location>
</feature>
<feature type="transmembrane region" description="Helical" evidence="1">
    <location>
        <begin position="130"/>
        <end position="147"/>
    </location>
</feature>
<accession>A0A0E3WSB0</accession>
<dbReference type="Pfam" id="PF07895">
    <property type="entry name" value="DUF1673"/>
    <property type="match status" value="1"/>
</dbReference>
<proteinExistence type="predicted"/>
<evidence type="ECO:0000313" key="2">
    <source>
        <dbReference type="EMBL" id="AKB76610.1"/>
    </source>
</evidence>
<reference evidence="2 3" key="1">
    <citation type="submission" date="2014-07" db="EMBL/GenBank/DDBJ databases">
        <title>Methanogenic archaea and the global carbon cycle.</title>
        <authorList>
            <person name="Henriksen J.R."/>
            <person name="Luke J."/>
            <person name="Reinhart S."/>
            <person name="Benedict M.N."/>
            <person name="Youngblut N.D."/>
            <person name="Metcalf M.E."/>
            <person name="Whitaker R.J."/>
            <person name="Metcalf W.W."/>
        </authorList>
    </citation>
    <scope>NUCLEOTIDE SEQUENCE [LARGE SCALE GENOMIC DNA]</scope>
    <source>
        <strain evidence="2 3">HB-1</strain>
    </source>
</reference>
<dbReference type="AlphaFoldDB" id="A0A0E3WSB0"/>
<feature type="transmembrane region" description="Helical" evidence="1">
    <location>
        <begin position="61"/>
        <end position="80"/>
    </location>
</feature>
<keyword evidence="1" id="KW-0812">Transmembrane</keyword>
<protein>
    <recommendedName>
        <fullName evidence="4">DUF1673 domain-containing protein</fullName>
    </recommendedName>
</protein>
<keyword evidence="1" id="KW-0472">Membrane</keyword>
<evidence type="ECO:0000256" key="1">
    <source>
        <dbReference type="SAM" id="Phobius"/>
    </source>
</evidence>
<keyword evidence="3" id="KW-1185">Reference proteome</keyword>
<dbReference type="STRING" id="1434110.MSHOH_0127"/>
<evidence type="ECO:0000313" key="3">
    <source>
        <dbReference type="Proteomes" id="UP000033101"/>
    </source>
</evidence>
<dbReference type="RefSeq" id="WP_048136700.1">
    <property type="nucleotide sequence ID" value="NZ_CP009516.1"/>
</dbReference>
<dbReference type="EMBL" id="CP009516">
    <property type="protein sequence ID" value="AKB76610.1"/>
    <property type="molecule type" value="Genomic_DNA"/>
</dbReference>
<sequence>MNLNTEYIKKLMGWCPDARAAEARRSVNLENFNSDIPERAGGENGGLENPGWLRKTSIQTLLINTSLTFAYFLVINQLGINLILGVNLIHLLVGLFIVLFIVIFDWKKQMQRYDAMVKHPVIDYSDKKKLYYTFGYAFLILIYILYIKEHEPALQAMFSFVGGLMVGMWLSYFQLIYWEKKNHKTIYLDKRYGKWKNSYIIREGR</sequence>
<dbReference type="PATRIC" id="fig|1434110.4.peg.145"/>
<feature type="transmembrane region" description="Helical" evidence="1">
    <location>
        <begin position="86"/>
        <end position="106"/>
    </location>
</feature>
<keyword evidence="1" id="KW-1133">Transmembrane helix</keyword>
<gene>
    <name evidence="2" type="ORF">MSHOH_0127</name>
</gene>